<dbReference type="CDD" id="cd03809">
    <property type="entry name" value="GT4_MtfB-like"/>
    <property type="match status" value="1"/>
</dbReference>
<reference evidence="5" key="2">
    <citation type="journal article" date="2022" name="Microbiol. Resour. Announc.">
        <title>Metagenome Sequencing to Explore Phylogenomics of Terrestrial Cyanobacteria.</title>
        <authorList>
            <person name="Ward R.D."/>
            <person name="Stajich J.E."/>
            <person name="Johansen J.R."/>
            <person name="Huntemann M."/>
            <person name="Clum A."/>
            <person name="Foster B."/>
            <person name="Foster B."/>
            <person name="Roux S."/>
            <person name="Palaniappan K."/>
            <person name="Varghese N."/>
            <person name="Mukherjee S."/>
            <person name="Reddy T.B.K."/>
            <person name="Daum C."/>
            <person name="Copeland A."/>
            <person name="Chen I.A."/>
            <person name="Ivanova N.N."/>
            <person name="Kyrpides N.C."/>
            <person name="Shapiro N."/>
            <person name="Eloe-Fadrosh E.A."/>
            <person name="Pietrasiak N."/>
        </authorList>
    </citation>
    <scope>NUCLEOTIDE SEQUENCE</scope>
    <source>
        <strain evidence="5">GSE-TBD4-15B</strain>
    </source>
</reference>
<feature type="domain" description="Glycosyltransferase subfamily 4-like N-terminal" evidence="4">
    <location>
        <begin position="486"/>
        <end position="581"/>
    </location>
</feature>
<dbReference type="SUPFAM" id="SSF53448">
    <property type="entry name" value="Nucleotide-diphospho-sugar transferases"/>
    <property type="match status" value="1"/>
</dbReference>
<evidence type="ECO:0000259" key="4">
    <source>
        <dbReference type="Pfam" id="PF13439"/>
    </source>
</evidence>
<sequence>MIPDTDRSWLELRDFLQAQLKPTDAILAPIEFLDEFPSQSYPYNVAGTVSLEKFEFVVFHKGMLADVNFEFTLQVFDRFQPVFANPVFVVYSANSIPNLPDPNSADLNPLLAQIKQTRLTSDVQPTQRCAIVVTTYNNSAALAKTLPAIAELGMPILLVDDGSTEPHARLNQQIVSGLDPAQVSLLNLPSHQQQPTALNAGLSYWLADRSIEWISCFADHVQVQPDLFQQLRLVQDRERYPLITGYDAPEHSGIEAVIGNQTVQLKTATSGQHLHAHRQYWQDVLPIPTLYAADQLRLGQGSDADWWITAWSPNSIVKRGGHVVCIPNLVASFDAAPKQLATALEPAVERILTDLSLHGVKVLVDGFNLQLTKGTGIKTYGLSLVEALQQMNAQVDVLLSRGGYKSNEILDEIFFFDNQTSQQDLLTVSKWILKSLSPLYRAKRRKSFAGLVVKRGQYSEDFMKYATSFSLPQCYDLANGLYNKLRWTTQVAIAEKVDIWHATYPLPMQVRGAKKITTVHDLIPFRLPYATLDDKKVFYFKVRDALKDSAVTITVSENSKQDLLTYYDADPDKIIVTYQPIALKPLDAGEAEIAFFLRRYGLKFQNYILFVGAIEPKKNVGRLIDAYASMDTDMPLVIVGKKGWLWEDELGKMNLIDSKQKTIKLLEYISVESLRYLYSGAYCLVFPSLYEGFGLPPLEAMSFGCPVITANVSCLPEICGDAALYVDPYSVQDIKAKLETLISDSQLRERLVRSGKVNAQAFSAANYQKRLHQAYRKALES</sequence>
<dbReference type="EC" id="2.4.-.-" evidence="5"/>
<dbReference type="AlphaFoldDB" id="A0A951P7K4"/>
<keyword evidence="1 5" id="KW-0808">Transferase</keyword>
<accession>A0A951P7K4</accession>
<dbReference type="GO" id="GO:0016757">
    <property type="term" value="F:glycosyltransferase activity"/>
    <property type="evidence" value="ECO:0007669"/>
    <property type="project" value="UniProtKB-KW"/>
</dbReference>
<comment type="caution">
    <text evidence="5">The sequence shown here is derived from an EMBL/GenBank/DDBJ whole genome shotgun (WGS) entry which is preliminary data.</text>
</comment>
<dbReference type="PANTHER" id="PTHR46401:SF2">
    <property type="entry name" value="GLYCOSYLTRANSFERASE WBBK-RELATED"/>
    <property type="match status" value="1"/>
</dbReference>
<dbReference type="InterPro" id="IPR029044">
    <property type="entry name" value="Nucleotide-diphossugar_trans"/>
</dbReference>
<dbReference type="InterPro" id="IPR001173">
    <property type="entry name" value="Glyco_trans_2-like"/>
</dbReference>
<dbReference type="Pfam" id="PF00535">
    <property type="entry name" value="Glycos_transf_2"/>
    <property type="match status" value="1"/>
</dbReference>
<feature type="domain" description="Glycosyl transferase family 1" evidence="2">
    <location>
        <begin position="605"/>
        <end position="756"/>
    </location>
</feature>
<evidence type="ECO:0000256" key="1">
    <source>
        <dbReference type="ARBA" id="ARBA00022679"/>
    </source>
</evidence>
<name>A0A951P7K4_9CYAN</name>
<dbReference type="EMBL" id="JAHHHV010000014">
    <property type="protein sequence ID" value="MBW4464483.1"/>
    <property type="molecule type" value="Genomic_DNA"/>
</dbReference>
<keyword evidence="5" id="KW-0328">Glycosyltransferase</keyword>
<dbReference type="InterPro" id="IPR001296">
    <property type="entry name" value="Glyco_trans_1"/>
</dbReference>
<reference evidence="5" key="1">
    <citation type="submission" date="2021-05" db="EMBL/GenBank/DDBJ databases">
        <authorList>
            <person name="Pietrasiak N."/>
            <person name="Ward R."/>
            <person name="Stajich J.E."/>
            <person name="Kurbessoian T."/>
        </authorList>
    </citation>
    <scope>NUCLEOTIDE SEQUENCE</scope>
    <source>
        <strain evidence="5">GSE-TBD4-15B</strain>
    </source>
</reference>
<proteinExistence type="predicted"/>
<dbReference type="SUPFAM" id="SSF53756">
    <property type="entry name" value="UDP-Glycosyltransferase/glycogen phosphorylase"/>
    <property type="match status" value="1"/>
</dbReference>
<dbReference type="InterPro" id="IPR028098">
    <property type="entry name" value="Glyco_trans_4-like_N"/>
</dbReference>
<dbReference type="Pfam" id="PF00534">
    <property type="entry name" value="Glycos_transf_1"/>
    <property type="match status" value="1"/>
</dbReference>
<evidence type="ECO:0000313" key="5">
    <source>
        <dbReference type="EMBL" id="MBW4464483.1"/>
    </source>
</evidence>
<feature type="domain" description="Glycosyltransferase 2-like" evidence="3">
    <location>
        <begin position="131"/>
        <end position="237"/>
    </location>
</feature>
<dbReference type="PANTHER" id="PTHR46401">
    <property type="entry name" value="GLYCOSYLTRANSFERASE WBBK-RELATED"/>
    <property type="match status" value="1"/>
</dbReference>
<evidence type="ECO:0000259" key="3">
    <source>
        <dbReference type="Pfam" id="PF00535"/>
    </source>
</evidence>
<dbReference type="CDD" id="cd00761">
    <property type="entry name" value="Glyco_tranf_GTA_type"/>
    <property type="match status" value="1"/>
</dbReference>
<dbReference type="Gene3D" id="3.40.50.2000">
    <property type="entry name" value="Glycogen Phosphorylase B"/>
    <property type="match status" value="2"/>
</dbReference>
<evidence type="ECO:0000313" key="6">
    <source>
        <dbReference type="Proteomes" id="UP000707356"/>
    </source>
</evidence>
<dbReference type="GO" id="GO:0009103">
    <property type="term" value="P:lipopolysaccharide biosynthetic process"/>
    <property type="evidence" value="ECO:0007669"/>
    <property type="project" value="TreeGrafter"/>
</dbReference>
<protein>
    <submittedName>
        <fullName evidence="5">Glycosyltransferase</fullName>
        <ecNumber evidence="5">2.4.-.-</ecNumber>
    </submittedName>
</protein>
<dbReference type="Proteomes" id="UP000707356">
    <property type="component" value="Unassembled WGS sequence"/>
</dbReference>
<gene>
    <name evidence="5" type="ORF">KME07_03460</name>
</gene>
<dbReference type="Pfam" id="PF13439">
    <property type="entry name" value="Glyco_transf_4"/>
    <property type="match status" value="1"/>
</dbReference>
<dbReference type="Gene3D" id="3.90.550.10">
    <property type="entry name" value="Spore Coat Polysaccharide Biosynthesis Protein SpsA, Chain A"/>
    <property type="match status" value="1"/>
</dbReference>
<organism evidence="5 6">
    <name type="scientific">Pegethrix bostrychoides GSE-TBD4-15B</name>
    <dbReference type="NCBI Taxonomy" id="2839662"/>
    <lineage>
        <taxon>Bacteria</taxon>
        <taxon>Bacillati</taxon>
        <taxon>Cyanobacteriota</taxon>
        <taxon>Cyanophyceae</taxon>
        <taxon>Oculatellales</taxon>
        <taxon>Oculatellaceae</taxon>
        <taxon>Pegethrix</taxon>
    </lineage>
</organism>
<evidence type="ECO:0000259" key="2">
    <source>
        <dbReference type="Pfam" id="PF00534"/>
    </source>
</evidence>